<dbReference type="InterPro" id="IPR023296">
    <property type="entry name" value="Glyco_hydro_beta-prop_sf"/>
</dbReference>
<evidence type="ECO:0000256" key="4">
    <source>
        <dbReference type="ARBA" id="ARBA00023295"/>
    </source>
</evidence>
<dbReference type="GO" id="GO:0005975">
    <property type="term" value="P:carbohydrate metabolic process"/>
    <property type="evidence" value="ECO:0007669"/>
    <property type="project" value="InterPro"/>
</dbReference>
<name>A0AA39GIL9_SARSR</name>
<sequence>MTRFYYRLFHIGLILLAAPGAFSKRCRQYDGPPNAGFETGNLDGWEVTSGDAFGPNSVSDQQSYWDGPFHQDQKYFILGTAQSGETTVGELKSGSFKASSVMSFLIGGGYDPENLYIGLVRKSDGKLLLQQTGINDEAMIRVTWDTSKWCGEEVYIVIHDSSTSSSWGHINFDDLRVGSDALGNGKGLTFNTMGQANQPPAGSSQACSLFAKDPLRPQYHYTPYQGWINDPSGLVQWKGKHHLFSQNYPSAPLWGPMHWAHAESDDAVHWRELPIALYPRKTDIPGDTSGMFTGSAMVYEDDLYLVLTNFTDTNAHPGAVQETVIVADTKDGVRFDLYPNNPVVAGPPTSGSPFFRDPKVFRDPTDDSWKFVIGASTGQFGQVPLYQSANPFDWEHLGTLYTGDSSTDALWECPNFFPIGDKWVLIYGSNALGRYETGSYDGTTFTSEKRGFVDAGPASYATQWYKDESGRNLAISWMGNWPTPKWPSRTNGWAGHQSVTREFFIREDGGLGSRPIPELDSLATGRTKVLQRKRVGSDALSIGSNNNSARLKVTVDLAGTSALSFTLSLFQSRAESTLLTYNTKDQSMTLDTTNAGYGQPGKWVATIAKPANNKLTLDIFLDRSVVEIFVGDGTVFSANIWPRYKESTGISAVGNGGTVALDQISVTPLGSSWCG</sequence>
<proteinExistence type="inferred from homology"/>
<evidence type="ECO:0000259" key="7">
    <source>
        <dbReference type="Pfam" id="PF00251"/>
    </source>
</evidence>
<dbReference type="InterPro" id="IPR013320">
    <property type="entry name" value="ConA-like_dom_sf"/>
</dbReference>
<evidence type="ECO:0000313" key="9">
    <source>
        <dbReference type="EMBL" id="KAK0387614.1"/>
    </source>
</evidence>
<keyword evidence="6" id="KW-0732">Signal</keyword>
<dbReference type="SUPFAM" id="SSF49899">
    <property type="entry name" value="Concanavalin A-like lectins/glucanases"/>
    <property type="match status" value="1"/>
</dbReference>
<feature type="domain" description="Glycosyl hydrolase family 32 N-terminal" evidence="7">
    <location>
        <begin position="220"/>
        <end position="508"/>
    </location>
</feature>
<evidence type="ECO:0000256" key="1">
    <source>
        <dbReference type="ARBA" id="ARBA00009902"/>
    </source>
</evidence>
<dbReference type="Proteomes" id="UP001175261">
    <property type="component" value="Unassembled WGS sequence"/>
</dbReference>
<dbReference type="GO" id="GO:0004564">
    <property type="term" value="F:beta-fructofuranosidase activity"/>
    <property type="evidence" value="ECO:0007669"/>
    <property type="project" value="UniProtKB-EC"/>
</dbReference>
<evidence type="ECO:0000256" key="3">
    <source>
        <dbReference type="ARBA" id="ARBA00022801"/>
    </source>
</evidence>
<dbReference type="AlphaFoldDB" id="A0AA39GIL9"/>
<dbReference type="Gene3D" id="2.60.120.560">
    <property type="entry name" value="Exo-inulinase, domain 1"/>
    <property type="match status" value="1"/>
</dbReference>
<evidence type="ECO:0000256" key="6">
    <source>
        <dbReference type="SAM" id="SignalP"/>
    </source>
</evidence>
<dbReference type="InterPro" id="IPR001362">
    <property type="entry name" value="Glyco_hydro_32"/>
</dbReference>
<keyword evidence="4 5" id="KW-0326">Glycosidase</keyword>
<feature type="chain" id="PRO_5041282636" description="beta-fructofuranosidase" evidence="6">
    <location>
        <begin position="24"/>
        <end position="675"/>
    </location>
</feature>
<reference evidence="9" key="1">
    <citation type="submission" date="2022-10" db="EMBL/GenBank/DDBJ databases">
        <title>Determination and structural analysis of whole genome sequence of Sarocladium strictum F4-1.</title>
        <authorList>
            <person name="Hu L."/>
            <person name="Jiang Y."/>
        </authorList>
    </citation>
    <scope>NUCLEOTIDE SEQUENCE</scope>
    <source>
        <strain evidence="9">F4-1</strain>
    </source>
</reference>
<keyword evidence="3 5" id="KW-0378">Hydrolase</keyword>
<dbReference type="Pfam" id="PF00251">
    <property type="entry name" value="Glyco_hydro_32N"/>
    <property type="match status" value="1"/>
</dbReference>
<dbReference type="InterPro" id="IPR013189">
    <property type="entry name" value="Glyco_hydro_32_C"/>
</dbReference>
<dbReference type="PANTHER" id="PTHR43101:SF1">
    <property type="entry name" value="BETA-FRUCTOSIDASE"/>
    <property type="match status" value="1"/>
</dbReference>
<feature type="domain" description="Glycosyl hydrolase family 32 C-terminal" evidence="8">
    <location>
        <begin position="519"/>
        <end position="667"/>
    </location>
</feature>
<dbReference type="Gene3D" id="2.115.10.20">
    <property type="entry name" value="Glycosyl hydrolase domain, family 43"/>
    <property type="match status" value="1"/>
</dbReference>
<dbReference type="SUPFAM" id="SSF75005">
    <property type="entry name" value="Arabinanase/levansucrase/invertase"/>
    <property type="match status" value="1"/>
</dbReference>
<dbReference type="EC" id="3.2.1.26" evidence="2"/>
<organism evidence="9 10">
    <name type="scientific">Sarocladium strictum</name>
    <name type="common">Black bundle disease fungus</name>
    <name type="synonym">Acremonium strictum</name>
    <dbReference type="NCBI Taxonomy" id="5046"/>
    <lineage>
        <taxon>Eukaryota</taxon>
        <taxon>Fungi</taxon>
        <taxon>Dikarya</taxon>
        <taxon>Ascomycota</taxon>
        <taxon>Pezizomycotina</taxon>
        <taxon>Sordariomycetes</taxon>
        <taxon>Hypocreomycetidae</taxon>
        <taxon>Hypocreales</taxon>
        <taxon>Sarocladiaceae</taxon>
        <taxon>Sarocladium</taxon>
    </lineage>
</organism>
<dbReference type="EMBL" id="JAPDFR010000003">
    <property type="protein sequence ID" value="KAK0387614.1"/>
    <property type="molecule type" value="Genomic_DNA"/>
</dbReference>
<dbReference type="Pfam" id="PF08244">
    <property type="entry name" value="Glyco_hydro_32C"/>
    <property type="match status" value="1"/>
</dbReference>
<gene>
    <name evidence="9" type="ORF">NLU13_3860</name>
</gene>
<comment type="similarity">
    <text evidence="1 5">Belongs to the glycosyl hydrolase 32 family.</text>
</comment>
<dbReference type="InterPro" id="IPR013148">
    <property type="entry name" value="Glyco_hydro_32_N"/>
</dbReference>
<feature type="signal peptide" evidence="6">
    <location>
        <begin position="1"/>
        <end position="23"/>
    </location>
</feature>
<evidence type="ECO:0000313" key="10">
    <source>
        <dbReference type="Proteomes" id="UP001175261"/>
    </source>
</evidence>
<comment type="caution">
    <text evidence="9">The sequence shown here is derived from an EMBL/GenBank/DDBJ whole genome shotgun (WGS) entry which is preliminary data.</text>
</comment>
<dbReference type="SMART" id="SM00640">
    <property type="entry name" value="Glyco_32"/>
    <property type="match status" value="1"/>
</dbReference>
<evidence type="ECO:0000256" key="5">
    <source>
        <dbReference type="RuleBase" id="RU362110"/>
    </source>
</evidence>
<protein>
    <recommendedName>
        <fullName evidence="2">beta-fructofuranosidase</fullName>
        <ecNumber evidence="2">3.2.1.26</ecNumber>
    </recommendedName>
</protein>
<keyword evidence="10" id="KW-1185">Reference proteome</keyword>
<evidence type="ECO:0000256" key="2">
    <source>
        <dbReference type="ARBA" id="ARBA00012758"/>
    </source>
</evidence>
<accession>A0AA39GIL9</accession>
<dbReference type="InterPro" id="IPR051214">
    <property type="entry name" value="GH32_Enzymes"/>
</dbReference>
<evidence type="ECO:0000259" key="8">
    <source>
        <dbReference type="Pfam" id="PF08244"/>
    </source>
</evidence>
<dbReference type="CDD" id="cd08996">
    <property type="entry name" value="GH32_FFase"/>
    <property type="match status" value="1"/>
</dbReference>
<dbReference type="PANTHER" id="PTHR43101">
    <property type="entry name" value="BETA-FRUCTOSIDASE"/>
    <property type="match status" value="1"/>
</dbReference>